<reference evidence="8 9" key="1">
    <citation type="submission" date="2018-05" db="EMBL/GenBank/DDBJ databases">
        <title>Genome sequencing and assembly of the regulated plant pathogen Lachnellula willkommii and related sister species for the development of diagnostic species identification markers.</title>
        <authorList>
            <person name="Giroux E."/>
            <person name="Bilodeau G."/>
        </authorList>
    </citation>
    <scope>NUCLEOTIDE SEQUENCE [LARGE SCALE GENOMIC DNA]</scope>
    <source>
        <strain evidence="8 9">CBS 185.66</strain>
    </source>
</reference>
<feature type="transmembrane region" description="Helical" evidence="6">
    <location>
        <begin position="12"/>
        <end position="31"/>
    </location>
</feature>
<keyword evidence="2 6" id="KW-0812">Transmembrane</keyword>
<protein>
    <recommendedName>
        <fullName evidence="7">Rhodopsin domain-containing protein</fullName>
    </recommendedName>
</protein>
<gene>
    <name evidence="8" type="ORF">LHYA1_G008177</name>
</gene>
<dbReference type="EMBL" id="QGMH01000206">
    <property type="protein sequence ID" value="TVY23069.1"/>
    <property type="molecule type" value="Genomic_DNA"/>
</dbReference>
<comment type="subcellular location">
    <subcellularLocation>
        <location evidence="1">Membrane</location>
        <topology evidence="1">Multi-pass membrane protein</topology>
    </subcellularLocation>
</comment>
<evidence type="ECO:0000313" key="9">
    <source>
        <dbReference type="Proteomes" id="UP000431533"/>
    </source>
</evidence>
<dbReference type="AlphaFoldDB" id="A0A8H8QUN4"/>
<evidence type="ECO:0000256" key="1">
    <source>
        <dbReference type="ARBA" id="ARBA00004141"/>
    </source>
</evidence>
<dbReference type="GO" id="GO:0016020">
    <property type="term" value="C:membrane"/>
    <property type="evidence" value="ECO:0007669"/>
    <property type="project" value="UniProtKB-SubCell"/>
</dbReference>
<accession>A0A8H8QUN4</accession>
<dbReference type="GeneID" id="41988375"/>
<feature type="transmembrane region" description="Helical" evidence="6">
    <location>
        <begin position="190"/>
        <end position="208"/>
    </location>
</feature>
<dbReference type="RefSeq" id="XP_031001857.1">
    <property type="nucleotide sequence ID" value="XM_031153097.1"/>
</dbReference>
<keyword evidence="4 6" id="KW-0472">Membrane</keyword>
<keyword evidence="9" id="KW-1185">Reference proteome</keyword>
<dbReference type="InterPro" id="IPR052337">
    <property type="entry name" value="SAT4-like"/>
</dbReference>
<evidence type="ECO:0000256" key="3">
    <source>
        <dbReference type="ARBA" id="ARBA00022989"/>
    </source>
</evidence>
<feature type="transmembrane region" description="Helical" evidence="6">
    <location>
        <begin position="76"/>
        <end position="96"/>
    </location>
</feature>
<feature type="transmembrane region" description="Helical" evidence="6">
    <location>
        <begin position="108"/>
        <end position="132"/>
    </location>
</feature>
<name>A0A8H8QUN4_9HELO</name>
<sequence>MSQQEELNTFTHHAAIAAWTFFALSTIIFTLRSVALRMVTYQLALTATRRVDENNPSTIPQTVPPATFWALFTDSWSFLSVTLPKIGVAILLIRIFRPRPLVRRAMLSMAIGLNIVCFVGFVICFVQCNPVAGQWDPFRHPDTHCWPRNVQIDYSIVGSSTSAFLDFAFAVYPGFVLWHLQMPVWKKLSTMALMGLGAFAIGVIKVSSNASLLGNPNLLEVYTHALHIGLWNSIENDLIICAACLPGVPPLFIAARRSVTIRSTFNSLGPTSSTAKVPDEEYALEIARNGQRPGSSDQGIHVNYDYSFEHEPARRGKENSLSVSTVS</sequence>
<feature type="transmembrane region" description="Helical" evidence="6">
    <location>
        <begin position="152"/>
        <end position="178"/>
    </location>
</feature>
<dbReference type="OrthoDB" id="5022096at2759"/>
<evidence type="ECO:0000256" key="2">
    <source>
        <dbReference type="ARBA" id="ARBA00022692"/>
    </source>
</evidence>
<proteinExistence type="inferred from homology"/>
<evidence type="ECO:0000313" key="8">
    <source>
        <dbReference type="EMBL" id="TVY23069.1"/>
    </source>
</evidence>
<dbReference type="Proteomes" id="UP000431533">
    <property type="component" value="Unassembled WGS sequence"/>
</dbReference>
<evidence type="ECO:0000256" key="5">
    <source>
        <dbReference type="ARBA" id="ARBA00038359"/>
    </source>
</evidence>
<dbReference type="PANTHER" id="PTHR33048">
    <property type="entry name" value="PTH11-LIKE INTEGRAL MEMBRANE PROTEIN (AFU_ORTHOLOGUE AFUA_5G11245)"/>
    <property type="match status" value="1"/>
</dbReference>
<feature type="domain" description="Rhodopsin" evidence="7">
    <location>
        <begin position="33"/>
        <end position="252"/>
    </location>
</feature>
<dbReference type="InterPro" id="IPR049326">
    <property type="entry name" value="Rhodopsin_dom_fungi"/>
</dbReference>
<dbReference type="PANTHER" id="PTHR33048:SF155">
    <property type="entry name" value="INTEGRAL MEMBRANE PROTEIN"/>
    <property type="match status" value="1"/>
</dbReference>
<dbReference type="Pfam" id="PF20684">
    <property type="entry name" value="Fung_rhodopsin"/>
    <property type="match status" value="1"/>
</dbReference>
<comment type="similarity">
    <text evidence="5">Belongs to the SAT4 family.</text>
</comment>
<evidence type="ECO:0000256" key="6">
    <source>
        <dbReference type="SAM" id="Phobius"/>
    </source>
</evidence>
<keyword evidence="3 6" id="KW-1133">Transmembrane helix</keyword>
<evidence type="ECO:0000256" key="4">
    <source>
        <dbReference type="ARBA" id="ARBA00023136"/>
    </source>
</evidence>
<comment type="caution">
    <text evidence="8">The sequence shown here is derived from an EMBL/GenBank/DDBJ whole genome shotgun (WGS) entry which is preliminary data.</text>
</comment>
<organism evidence="8 9">
    <name type="scientific">Lachnellula hyalina</name>
    <dbReference type="NCBI Taxonomy" id="1316788"/>
    <lineage>
        <taxon>Eukaryota</taxon>
        <taxon>Fungi</taxon>
        <taxon>Dikarya</taxon>
        <taxon>Ascomycota</taxon>
        <taxon>Pezizomycotina</taxon>
        <taxon>Leotiomycetes</taxon>
        <taxon>Helotiales</taxon>
        <taxon>Lachnaceae</taxon>
        <taxon>Lachnellula</taxon>
    </lineage>
</organism>
<evidence type="ECO:0000259" key="7">
    <source>
        <dbReference type="Pfam" id="PF20684"/>
    </source>
</evidence>